<gene>
    <name evidence="9 12" type="primary">mfd</name>
    <name evidence="12" type="ORF">NSPWAT_1560</name>
</gene>
<evidence type="ECO:0000256" key="8">
    <source>
        <dbReference type="ARBA" id="ARBA00023204"/>
    </source>
</evidence>
<dbReference type="Pfam" id="PF17757">
    <property type="entry name" value="UvrB_inter"/>
    <property type="match status" value="1"/>
</dbReference>
<dbReference type="PANTHER" id="PTHR47964:SF1">
    <property type="entry name" value="ATP-DEPENDENT DNA HELICASE HOMOLOG RECG, CHLOROPLASTIC"/>
    <property type="match status" value="1"/>
</dbReference>
<dbReference type="GO" id="GO:0016787">
    <property type="term" value="F:hydrolase activity"/>
    <property type="evidence" value="ECO:0007669"/>
    <property type="project" value="UniProtKB-KW"/>
</dbReference>
<dbReference type="SMART" id="SM00982">
    <property type="entry name" value="TRCF"/>
    <property type="match status" value="1"/>
</dbReference>
<dbReference type="InterPro" id="IPR004576">
    <property type="entry name" value="Mfd"/>
</dbReference>
<dbReference type="SUPFAM" id="SSF141259">
    <property type="entry name" value="CarD-like"/>
    <property type="match status" value="1"/>
</dbReference>
<protein>
    <recommendedName>
        <fullName evidence="9">Transcription-repair-coupling factor</fullName>
        <shortName evidence="9">TRCF</shortName>
        <ecNumber evidence="9">3.6.4.-</ecNumber>
    </recommendedName>
</protein>
<feature type="domain" description="Helicase C-terminal" evidence="11">
    <location>
        <begin position="777"/>
        <end position="943"/>
    </location>
</feature>
<dbReference type="SUPFAM" id="SSF52540">
    <property type="entry name" value="P-loop containing nucleoside triphosphate hydrolases"/>
    <property type="match status" value="4"/>
</dbReference>
<keyword evidence="7 9" id="KW-0238">DNA-binding</keyword>
<comment type="function">
    <text evidence="9">Couples transcription and DNA repair by recognizing RNA polymerase (RNAP) stalled at DNA lesions. Mediates ATP-dependent release of RNAP and its truncated transcript from the DNA, and recruitment of nucleotide excision repair machinery to the damaged site.</text>
</comment>
<keyword evidence="6 9" id="KW-0067">ATP-binding</keyword>
<comment type="similarity">
    <text evidence="9">In the C-terminal section; belongs to the helicase family. RecG subfamily.</text>
</comment>
<dbReference type="Gene3D" id="2.40.10.170">
    <property type="match status" value="1"/>
</dbReference>
<dbReference type="PANTHER" id="PTHR47964">
    <property type="entry name" value="ATP-DEPENDENT DNA HELICASE HOMOLOG RECG, CHLOROPLASTIC"/>
    <property type="match status" value="1"/>
</dbReference>
<dbReference type="HAMAP" id="MF_00969">
    <property type="entry name" value="TRCF"/>
    <property type="match status" value="1"/>
</dbReference>
<comment type="subcellular location">
    <subcellularLocation>
        <location evidence="9">Cytoplasm</location>
    </subcellularLocation>
</comment>
<dbReference type="InterPro" id="IPR005118">
    <property type="entry name" value="TRCF_C"/>
</dbReference>
<dbReference type="InterPro" id="IPR003711">
    <property type="entry name" value="CarD-like/TRCF_RID"/>
</dbReference>
<evidence type="ECO:0000256" key="4">
    <source>
        <dbReference type="ARBA" id="ARBA00022801"/>
    </source>
</evidence>
<dbReference type="Proteomes" id="UP001157733">
    <property type="component" value="Chromosome"/>
</dbReference>
<dbReference type="SMART" id="SM00490">
    <property type="entry name" value="HELICc"/>
    <property type="match status" value="1"/>
</dbReference>
<dbReference type="Pfam" id="PF02559">
    <property type="entry name" value="CarD_TRCF_RID"/>
    <property type="match status" value="1"/>
</dbReference>
<evidence type="ECO:0000259" key="11">
    <source>
        <dbReference type="PROSITE" id="PS51194"/>
    </source>
</evidence>
<keyword evidence="5" id="KW-0347">Helicase</keyword>
<dbReference type="SMART" id="SM01058">
    <property type="entry name" value="CarD_TRCF"/>
    <property type="match status" value="1"/>
</dbReference>
<organism evidence="12 13">
    <name type="scientific">Nitrospina watsonii</name>
    <dbReference type="NCBI Taxonomy" id="1323948"/>
    <lineage>
        <taxon>Bacteria</taxon>
        <taxon>Pseudomonadati</taxon>
        <taxon>Nitrospinota/Tectimicrobiota group</taxon>
        <taxon>Nitrospinota</taxon>
        <taxon>Nitrospinia</taxon>
        <taxon>Nitrospinales</taxon>
        <taxon>Nitrospinaceae</taxon>
        <taxon>Nitrospina</taxon>
    </lineage>
</organism>
<dbReference type="SUPFAM" id="SSF143517">
    <property type="entry name" value="TRCF domain-like"/>
    <property type="match status" value="1"/>
</dbReference>
<evidence type="ECO:0000313" key="13">
    <source>
        <dbReference type="Proteomes" id="UP001157733"/>
    </source>
</evidence>
<evidence type="ECO:0000256" key="5">
    <source>
        <dbReference type="ARBA" id="ARBA00022806"/>
    </source>
</evidence>
<feature type="domain" description="Helicase ATP-binding" evidence="10">
    <location>
        <begin position="607"/>
        <end position="768"/>
    </location>
</feature>
<dbReference type="InterPro" id="IPR036101">
    <property type="entry name" value="CarD-like/TRCF_RID_sf"/>
</dbReference>
<name>A0ABM9HDX7_9BACT</name>
<evidence type="ECO:0000256" key="7">
    <source>
        <dbReference type="ARBA" id="ARBA00023125"/>
    </source>
</evidence>
<reference evidence="12 13" key="1">
    <citation type="submission" date="2022-09" db="EMBL/GenBank/DDBJ databases">
        <authorList>
            <person name="Kop L."/>
        </authorList>
    </citation>
    <scope>NUCLEOTIDE SEQUENCE [LARGE SCALE GENOMIC DNA]</scope>
    <source>
        <strain evidence="12 13">347</strain>
    </source>
</reference>
<dbReference type="InterPro" id="IPR011545">
    <property type="entry name" value="DEAD/DEAH_box_helicase_dom"/>
</dbReference>
<dbReference type="EC" id="3.6.4.-" evidence="9"/>
<keyword evidence="4 9" id="KW-0378">Hydrolase</keyword>
<keyword evidence="2 9" id="KW-0547">Nucleotide-binding</keyword>
<dbReference type="Pfam" id="PF00270">
    <property type="entry name" value="DEAD"/>
    <property type="match status" value="1"/>
</dbReference>
<dbReference type="InterPro" id="IPR047112">
    <property type="entry name" value="RecG/Mfd"/>
</dbReference>
<dbReference type="InterPro" id="IPR027417">
    <property type="entry name" value="P-loop_NTPase"/>
</dbReference>
<evidence type="ECO:0000256" key="6">
    <source>
        <dbReference type="ARBA" id="ARBA00022840"/>
    </source>
</evidence>
<dbReference type="PROSITE" id="PS51194">
    <property type="entry name" value="HELICASE_CTER"/>
    <property type="match status" value="1"/>
</dbReference>
<evidence type="ECO:0000256" key="9">
    <source>
        <dbReference type="HAMAP-Rule" id="MF_00969"/>
    </source>
</evidence>
<evidence type="ECO:0000256" key="3">
    <source>
        <dbReference type="ARBA" id="ARBA00022763"/>
    </source>
</evidence>
<dbReference type="Gene3D" id="3.40.50.300">
    <property type="entry name" value="P-loop containing nucleotide triphosphate hydrolases"/>
    <property type="match status" value="2"/>
</dbReference>
<dbReference type="InterPro" id="IPR041471">
    <property type="entry name" value="UvrB_inter"/>
</dbReference>
<evidence type="ECO:0000313" key="12">
    <source>
        <dbReference type="EMBL" id="CAI2718419.1"/>
    </source>
</evidence>
<dbReference type="SMART" id="SM00487">
    <property type="entry name" value="DEXDc"/>
    <property type="match status" value="1"/>
</dbReference>
<dbReference type="PROSITE" id="PS51192">
    <property type="entry name" value="HELICASE_ATP_BIND_1"/>
    <property type="match status" value="1"/>
</dbReference>
<dbReference type="Gene3D" id="3.90.1150.50">
    <property type="entry name" value="Transcription-repair-coupling factor, D7 domain"/>
    <property type="match status" value="1"/>
</dbReference>
<dbReference type="EMBL" id="OX336137">
    <property type="protein sequence ID" value="CAI2718419.1"/>
    <property type="molecule type" value="Genomic_DNA"/>
</dbReference>
<keyword evidence="1 9" id="KW-0963">Cytoplasm</keyword>
<evidence type="ECO:0000256" key="2">
    <source>
        <dbReference type="ARBA" id="ARBA00022741"/>
    </source>
</evidence>
<keyword evidence="13" id="KW-1185">Reference proteome</keyword>
<comment type="similarity">
    <text evidence="9">In the N-terminal section; belongs to the UvrB family.</text>
</comment>
<dbReference type="Pfam" id="PF03461">
    <property type="entry name" value="TRCF"/>
    <property type="match status" value="1"/>
</dbReference>
<proteinExistence type="inferred from homology"/>
<dbReference type="CDD" id="cd17991">
    <property type="entry name" value="DEXHc_TRCF"/>
    <property type="match status" value="1"/>
</dbReference>
<dbReference type="InterPro" id="IPR001650">
    <property type="entry name" value="Helicase_C-like"/>
</dbReference>
<accession>A0ABM9HDX7</accession>
<keyword evidence="8 9" id="KW-0234">DNA repair</keyword>
<keyword evidence="3 9" id="KW-0227">DNA damage</keyword>
<dbReference type="Gene3D" id="3.40.50.11180">
    <property type="match status" value="1"/>
</dbReference>
<sequence>MPATNGWDDFLHALDSMPPSLKIEGLSGAARAWFLVRLWKTRRQPLVVVTADQNSGEALLGDLRFFLKHENLRQVPQFFPTWELLPYEPLSPLSEVSGERLDVLDRLGENKCPILVVPLEAAMQFVMPRRILNNLTYPVKKGETVDRELLELCLVDNGFRRTKLVEEPGEFSSRGDILDLYLPSALNPIRVEFFGDDVESIRYFDVTSQISVEEIDAFKILPVREICLTQKECEEGIGRIIDHAGEHGVDRGKLNELLEKLRHLQTFSGIEFLSPFFYDHCESLFDHVPDNTRVILDEPDALAEKAERYEALIQEEYARCQDREEVAPSPDKLYLRADALFQAMRRRPHIELNTLKLSGEDAHAFEIKSIPGFQGRFDGFADAACDWKNEGLEVTVVAPTKGHVRRVNELLLEKELSLPVMTGQISAGFQYPEGGQVFVAEHEIFGRTHKHRYRRKPKSASFQRGFKDLKVGDLLVHVDYGIGKYMGTRDLKTSIGGGEFMEILYGDDQKLYLPMDGLAYVQKYQGASETNPVLSQLGGAQWKRQKKKIKESLREMAGDLLKIYAAREVAEGNTYSTDPVLMQEFSDSFEYVETDDQLKAIDEIHEDMEKSKPMDRLICGDVGYGKTEVAMRAAFRAVLDKKQVAVLVPTTILAQQHLNTFRERFQMYPVSIDMVSRFRTPREQKEVLRKLKEGKLDIIIGTHRLLSKDVQFHNLGLMIIDEEQRFGVKHKEQLKKLRSSLDILTLSATPIPRTLHFSLMGVRDLSVIETPPSDRLAIKTYIRKFDEKTIRDAILREMDRGGQIYFVHNKVHSIHSMAALIKKIVPEVRIGIGHGQLHEHMLEKVMQQFIEKEIDLLLCTSIVESGLDIPSANTILINRADQFGLAQLYQLRGRVGRYKHQAYAYLLIPGTMAVSEDARKRLMALEEMSDLGAGFQMAARDMEIRGTGNMLGKNQSGHISTVGFDLYCKLLEETIREAQGEKLEEKVETEVDFQVRGYIAKDYIVDLNQRLEAYQRLQLVDDLDGLTAIRKEWNDRFGAVPPETEKLLALMEVKIQCQRLHITKVQRSGEHVYLKIAPSTPLKSETLTSLLDLRLRLVSEYELSIKVDNAGWKQDIERVAEYLNEMVESLNEK</sequence>
<dbReference type="NCBIfam" id="TIGR00580">
    <property type="entry name" value="mfd"/>
    <property type="match status" value="1"/>
</dbReference>
<dbReference type="Pfam" id="PF00271">
    <property type="entry name" value="Helicase_C"/>
    <property type="match status" value="1"/>
</dbReference>
<evidence type="ECO:0000259" key="10">
    <source>
        <dbReference type="PROSITE" id="PS51192"/>
    </source>
</evidence>
<dbReference type="Gene3D" id="3.30.2060.10">
    <property type="entry name" value="Penicillin-binding protein 1b domain"/>
    <property type="match status" value="1"/>
</dbReference>
<dbReference type="InterPro" id="IPR037235">
    <property type="entry name" value="TRCF-like_C_D7"/>
</dbReference>
<evidence type="ECO:0000256" key="1">
    <source>
        <dbReference type="ARBA" id="ARBA00022490"/>
    </source>
</evidence>
<dbReference type="InterPro" id="IPR014001">
    <property type="entry name" value="Helicase_ATP-bd"/>
</dbReference>